<dbReference type="Proteomes" id="UP001341281">
    <property type="component" value="Chromosome 09"/>
</dbReference>
<evidence type="ECO:0000313" key="3">
    <source>
        <dbReference type="EMBL" id="WVZ92586.1"/>
    </source>
</evidence>
<gene>
    <name evidence="3" type="ORF">U9M48_038636</name>
</gene>
<evidence type="ECO:0000256" key="1">
    <source>
        <dbReference type="SAM" id="Coils"/>
    </source>
</evidence>
<name>A0AAQ3XAI8_PASNO</name>
<keyword evidence="4" id="KW-1185">Reference proteome</keyword>
<feature type="signal peptide" evidence="2">
    <location>
        <begin position="1"/>
        <end position="22"/>
    </location>
</feature>
<accession>A0AAQ3XAI8</accession>
<evidence type="ECO:0000313" key="4">
    <source>
        <dbReference type="Proteomes" id="UP001341281"/>
    </source>
</evidence>
<dbReference type="AlphaFoldDB" id="A0AAQ3XAI8"/>
<protein>
    <submittedName>
        <fullName evidence="3">Uncharacterized protein</fullName>
    </submittedName>
</protein>
<reference evidence="3 4" key="1">
    <citation type="submission" date="2024-02" db="EMBL/GenBank/DDBJ databases">
        <title>High-quality chromosome-scale genome assembly of Pensacola bahiagrass (Paspalum notatum Flugge var. saurae).</title>
        <authorList>
            <person name="Vega J.M."/>
            <person name="Podio M."/>
            <person name="Orjuela J."/>
            <person name="Siena L.A."/>
            <person name="Pessino S.C."/>
            <person name="Combes M.C."/>
            <person name="Mariac C."/>
            <person name="Albertini E."/>
            <person name="Pupilli F."/>
            <person name="Ortiz J.P.A."/>
            <person name="Leblanc O."/>
        </authorList>
    </citation>
    <scope>NUCLEOTIDE SEQUENCE [LARGE SCALE GENOMIC DNA]</scope>
    <source>
        <strain evidence="3">R1</strain>
        <tissue evidence="3">Leaf</tissue>
    </source>
</reference>
<sequence length="252" mass="28869">MLFPRLLFSPALFPTFRAAAAARVPTMAEDSGAILRHISSLKDMLDKVNEEIEQNIQKTREIESEIVKHSETEKHYLEKESELMKEVSIAEFELNGLIQFINESKGFQANMLGSSNDNLVLLLKEKCSLEDESEILKMKINTIDSSSKEYIAEILEEVNTENSVLESELQYKISEYMDVLKDIKNLKILFSSIYLVMMKNTCKIATAILMTRSNATFFVSSVITIAFTGFFKEDNRNKEPNHYVYVFVCQET</sequence>
<feature type="coiled-coil region" evidence="1">
    <location>
        <begin position="38"/>
        <end position="65"/>
    </location>
</feature>
<proteinExistence type="predicted"/>
<dbReference type="EMBL" id="CP144753">
    <property type="protein sequence ID" value="WVZ92586.1"/>
    <property type="molecule type" value="Genomic_DNA"/>
</dbReference>
<evidence type="ECO:0000256" key="2">
    <source>
        <dbReference type="SAM" id="SignalP"/>
    </source>
</evidence>
<feature type="chain" id="PRO_5043006034" evidence="2">
    <location>
        <begin position="23"/>
        <end position="252"/>
    </location>
</feature>
<organism evidence="3 4">
    <name type="scientific">Paspalum notatum var. saurae</name>
    <dbReference type="NCBI Taxonomy" id="547442"/>
    <lineage>
        <taxon>Eukaryota</taxon>
        <taxon>Viridiplantae</taxon>
        <taxon>Streptophyta</taxon>
        <taxon>Embryophyta</taxon>
        <taxon>Tracheophyta</taxon>
        <taxon>Spermatophyta</taxon>
        <taxon>Magnoliopsida</taxon>
        <taxon>Liliopsida</taxon>
        <taxon>Poales</taxon>
        <taxon>Poaceae</taxon>
        <taxon>PACMAD clade</taxon>
        <taxon>Panicoideae</taxon>
        <taxon>Andropogonodae</taxon>
        <taxon>Paspaleae</taxon>
        <taxon>Paspalinae</taxon>
        <taxon>Paspalum</taxon>
    </lineage>
</organism>
<keyword evidence="1" id="KW-0175">Coiled coil</keyword>
<keyword evidence="2" id="KW-0732">Signal</keyword>